<evidence type="ECO:0000256" key="1">
    <source>
        <dbReference type="ARBA" id="ARBA00023157"/>
    </source>
</evidence>
<dbReference type="InterPro" id="IPR000859">
    <property type="entry name" value="CUB_dom"/>
</dbReference>
<keyword evidence="4" id="KW-0732">Signal</keyword>
<dbReference type="Proteomes" id="UP001249851">
    <property type="component" value="Unassembled WGS sequence"/>
</dbReference>
<evidence type="ECO:0000256" key="3">
    <source>
        <dbReference type="SAM" id="Phobius"/>
    </source>
</evidence>
<accession>A0AAD9Q8S5</accession>
<keyword evidence="3" id="KW-1133">Transmembrane helix</keyword>
<dbReference type="AlphaFoldDB" id="A0AAD9Q8S5"/>
<name>A0AAD9Q8S5_ACRCE</name>
<feature type="chain" id="PRO_5042045299" description="CUB domain-containing protein" evidence="4">
    <location>
        <begin position="37"/>
        <end position="452"/>
    </location>
</feature>
<dbReference type="SMART" id="SM00042">
    <property type="entry name" value="CUB"/>
    <property type="match status" value="1"/>
</dbReference>
<dbReference type="Gene3D" id="2.60.120.290">
    <property type="entry name" value="Spermadhesin, CUB domain"/>
    <property type="match status" value="1"/>
</dbReference>
<gene>
    <name evidence="6" type="ORF">P5673_021036</name>
</gene>
<evidence type="ECO:0000256" key="2">
    <source>
        <dbReference type="PROSITE-ProRule" id="PRU00059"/>
    </source>
</evidence>
<keyword evidence="3" id="KW-0472">Membrane</keyword>
<dbReference type="SUPFAM" id="SSF49854">
    <property type="entry name" value="Spermadhesin, CUB domain"/>
    <property type="match status" value="1"/>
</dbReference>
<keyword evidence="7" id="KW-1185">Reference proteome</keyword>
<keyword evidence="3" id="KW-0812">Transmembrane</keyword>
<reference evidence="6" key="2">
    <citation type="journal article" date="2023" name="Science">
        <title>Genomic signatures of disease resistance in endangered staghorn corals.</title>
        <authorList>
            <person name="Vollmer S.V."/>
            <person name="Selwyn J.D."/>
            <person name="Despard B.A."/>
            <person name="Roesel C.L."/>
        </authorList>
    </citation>
    <scope>NUCLEOTIDE SEQUENCE</scope>
    <source>
        <strain evidence="6">K2</strain>
    </source>
</reference>
<dbReference type="PROSITE" id="PS01180">
    <property type="entry name" value="CUB"/>
    <property type="match status" value="1"/>
</dbReference>
<reference evidence="6" key="1">
    <citation type="journal article" date="2023" name="G3 (Bethesda)">
        <title>Whole genome assembly and annotation of the endangered Caribbean coral Acropora cervicornis.</title>
        <authorList>
            <person name="Selwyn J.D."/>
            <person name="Vollmer S.V."/>
        </authorList>
    </citation>
    <scope>NUCLEOTIDE SEQUENCE</scope>
    <source>
        <strain evidence="6">K2</strain>
    </source>
</reference>
<comment type="caution">
    <text evidence="2">Lacks conserved residue(s) required for the propagation of feature annotation.</text>
</comment>
<dbReference type="Pfam" id="PF00431">
    <property type="entry name" value="CUB"/>
    <property type="match status" value="1"/>
</dbReference>
<feature type="transmembrane region" description="Helical" evidence="3">
    <location>
        <begin position="334"/>
        <end position="352"/>
    </location>
</feature>
<dbReference type="InterPro" id="IPR035914">
    <property type="entry name" value="Sperma_CUB_dom_sf"/>
</dbReference>
<protein>
    <recommendedName>
        <fullName evidence="5">CUB domain-containing protein</fullName>
    </recommendedName>
</protein>
<feature type="signal peptide" evidence="4">
    <location>
        <begin position="1"/>
        <end position="36"/>
    </location>
</feature>
<comment type="caution">
    <text evidence="6">The sequence shown here is derived from an EMBL/GenBank/DDBJ whole genome shotgun (WGS) entry which is preliminary data.</text>
</comment>
<keyword evidence="1" id="KW-1015">Disulfide bond</keyword>
<sequence length="452" mass="50329">MLCLRLELTRAHQRVHQASFSLVIAIIFSVPALTEGQTCYADHVLTKTYGNISFQGQSYYSGESESWKIVAPAGHSAAINLTSYFMATCQPRPEKCECHSLTVKDGECSNSSVIGKYCGKLEKPIILSSAGRYLRLEYQSEKLAYEDDFTAIYAAVQKCPTSGGYPDKCPSSRMSYSQCCYANGVGSCCFYDGNRCHSNTTINATRDYCPRPQDDQSMKICCVTDGEASCCISGGNRCRGDVRFRDYCPGSDEDSQKNTCCFFRGKETCCLSGGNFCYDSGAGTRSYCPSPEHSREETLCCLQKGKPSCCKPQPPPPACAAFLKGHGLNNAECITVWVFGAVVGLVCVILGIMACRKWLCYYCLASPLWDCLEVFLVQLKRFFRFLVRKFKSMLFYASLLVTTIVYTFACCICFVVIQEWPWVRAYRDVSAKFHRGEIPACFPRGNAYEDVN</sequence>
<evidence type="ECO:0000313" key="7">
    <source>
        <dbReference type="Proteomes" id="UP001249851"/>
    </source>
</evidence>
<dbReference type="EMBL" id="JARQWQ010000053">
    <property type="protein sequence ID" value="KAK2556827.1"/>
    <property type="molecule type" value="Genomic_DNA"/>
</dbReference>
<evidence type="ECO:0000313" key="6">
    <source>
        <dbReference type="EMBL" id="KAK2556827.1"/>
    </source>
</evidence>
<organism evidence="6 7">
    <name type="scientific">Acropora cervicornis</name>
    <name type="common">Staghorn coral</name>
    <dbReference type="NCBI Taxonomy" id="6130"/>
    <lineage>
        <taxon>Eukaryota</taxon>
        <taxon>Metazoa</taxon>
        <taxon>Cnidaria</taxon>
        <taxon>Anthozoa</taxon>
        <taxon>Hexacorallia</taxon>
        <taxon>Scleractinia</taxon>
        <taxon>Astrocoeniina</taxon>
        <taxon>Acroporidae</taxon>
        <taxon>Acropora</taxon>
    </lineage>
</organism>
<proteinExistence type="predicted"/>
<feature type="transmembrane region" description="Helical" evidence="3">
    <location>
        <begin position="394"/>
        <end position="417"/>
    </location>
</feature>
<evidence type="ECO:0000256" key="4">
    <source>
        <dbReference type="SAM" id="SignalP"/>
    </source>
</evidence>
<evidence type="ECO:0000259" key="5">
    <source>
        <dbReference type="PROSITE" id="PS01180"/>
    </source>
</evidence>
<dbReference type="CDD" id="cd00041">
    <property type="entry name" value="CUB"/>
    <property type="match status" value="1"/>
</dbReference>
<feature type="domain" description="CUB" evidence="5">
    <location>
        <begin position="39"/>
        <end position="156"/>
    </location>
</feature>